<evidence type="ECO:0000259" key="1">
    <source>
        <dbReference type="Pfam" id="PF16874"/>
    </source>
</evidence>
<accession>A0ABT4QBK5</accession>
<protein>
    <submittedName>
        <fullName evidence="2">GH36 C-terminal domain-containing protein</fullName>
    </submittedName>
</protein>
<keyword evidence="3" id="KW-1185">Reference proteome</keyword>
<evidence type="ECO:0000313" key="3">
    <source>
        <dbReference type="Proteomes" id="UP001527882"/>
    </source>
</evidence>
<reference evidence="2 3" key="1">
    <citation type="submission" date="2022-12" db="EMBL/GenBank/DDBJ databases">
        <title>Draft genome sequence of Paenibacillus sp. dW9.</title>
        <authorList>
            <person name="Choi E.-W."/>
            <person name="Kim D.-U."/>
        </authorList>
    </citation>
    <scope>NUCLEOTIDE SEQUENCE [LARGE SCALE GENOMIC DNA]</scope>
    <source>
        <strain evidence="3">dW9</strain>
    </source>
</reference>
<dbReference type="Proteomes" id="UP001527882">
    <property type="component" value="Unassembled WGS sequence"/>
</dbReference>
<dbReference type="Gene3D" id="2.60.40.1180">
    <property type="entry name" value="Golgi alpha-mannosidase II"/>
    <property type="match status" value="1"/>
</dbReference>
<proteinExistence type="predicted"/>
<evidence type="ECO:0000313" key="2">
    <source>
        <dbReference type="EMBL" id="MCZ8514205.1"/>
    </source>
</evidence>
<gene>
    <name evidence="2" type="ORF">O9H85_17575</name>
</gene>
<feature type="domain" description="Glycosyl hydrolase family 36 C-terminal" evidence="1">
    <location>
        <begin position="13"/>
        <end position="67"/>
    </location>
</feature>
<dbReference type="RefSeq" id="WP_269882732.1">
    <property type="nucleotide sequence ID" value="NZ_JAQAGZ010000011.1"/>
</dbReference>
<organism evidence="2 3">
    <name type="scientific">Paenibacillus gyeongsangnamensis</name>
    <dbReference type="NCBI Taxonomy" id="3388067"/>
    <lineage>
        <taxon>Bacteria</taxon>
        <taxon>Bacillati</taxon>
        <taxon>Bacillota</taxon>
        <taxon>Bacilli</taxon>
        <taxon>Bacillales</taxon>
        <taxon>Paenibacillaceae</taxon>
        <taxon>Paenibacillus</taxon>
    </lineage>
</organism>
<name>A0ABT4QBK5_9BACL</name>
<dbReference type="InterPro" id="IPR031705">
    <property type="entry name" value="Glyco_hydro_36_C"/>
</dbReference>
<dbReference type="EMBL" id="JAQAGZ010000011">
    <property type="protein sequence ID" value="MCZ8514205.1"/>
    <property type="molecule type" value="Genomic_DNA"/>
</dbReference>
<sequence length="78" mass="8706">MSIVFDASSQTFLRKLRLKGLRPDWDYTVLESAEGSEPALFGGDELMGAGLNLPVWKGDFRSRLYRLRAENSTGGVVR</sequence>
<dbReference type="InterPro" id="IPR013780">
    <property type="entry name" value="Glyco_hydro_b"/>
</dbReference>
<dbReference type="Pfam" id="PF16874">
    <property type="entry name" value="Glyco_hydro_36C"/>
    <property type="match status" value="1"/>
</dbReference>
<comment type="caution">
    <text evidence="2">The sequence shown here is derived from an EMBL/GenBank/DDBJ whole genome shotgun (WGS) entry which is preliminary data.</text>
</comment>